<dbReference type="EMBL" id="BGZK01000567">
    <property type="protein sequence ID" value="GBP50520.1"/>
    <property type="molecule type" value="Genomic_DNA"/>
</dbReference>
<sequence>MSAHTVKTRHFVLPHSAGLAYTRITALKTSRLRSALSFSMPISAAVVALDRRVRVCLDRQNIVTEKHHMRQHLPVNGRHNILARFPDSGAIHHRLIVKAPNL</sequence>
<protein>
    <submittedName>
        <fullName evidence="1">Uncharacterized protein</fullName>
    </submittedName>
</protein>
<comment type="caution">
    <text evidence="1">The sequence shown here is derived from an EMBL/GenBank/DDBJ whole genome shotgun (WGS) entry which is preliminary data.</text>
</comment>
<evidence type="ECO:0000313" key="1">
    <source>
        <dbReference type="EMBL" id="GBP50520.1"/>
    </source>
</evidence>
<evidence type="ECO:0000313" key="2">
    <source>
        <dbReference type="Proteomes" id="UP000299102"/>
    </source>
</evidence>
<gene>
    <name evidence="1" type="ORF">EVAR_25217_1</name>
</gene>
<dbReference type="AlphaFoldDB" id="A0A4C1WI23"/>
<dbReference type="Proteomes" id="UP000299102">
    <property type="component" value="Unassembled WGS sequence"/>
</dbReference>
<name>A0A4C1WI23_EUMVA</name>
<keyword evidence="2" id="KW-1185">Reference proteome</keyword>
<organism evidence="1 2">
    <name type="scientific">Eumeta variegata</name>
    <name type="common">Bagworm moth</name>
    <name type="synonym">Eumeta japonica</name>
    <dbReference type="NCBI Taxonomy" id="151549"/>
    <lineage>
        <taxon>Eukaryota</taxon>
        <taxon>Metazoa</taxon>
        <taxon>Ecdysozoa</taxon>
        <taxon>Arthropoda</taxon>
        <taxon>Hexapoda</taxon>
        <taxon>Insecta</taxon>
        <taxon>Pterygota</taxon>
        <taxon>Neoptera</taxon>
        <taxon>Endopterygota</taxon>
        <taxon>Lepidoptera</taxon>
        <taxon>Glossata</taxon>
        <taxon>Ditrysia</taxon>
        <taxon>Tineoidea</taxon>
        <taxon>Psychidae</taxon>
        <taxon>Oiketicinae</taxon>
        <taxon>Eumeta</taxon>
    </lineage>
</organism>
<accession>A0A4C1WI23</accession>
<reference evidence="1 2" key="1">
    <citation type="journal article" date="2019" name="Commun. Biol.">
        <title>The bagworm genome reveals a unique fibroin gene that provides high tensile strength.</title>
        <authorList>
            <person name="Kono N."/>
            <person name="Nakamura H."/>
            <person name="Ohtoshi R."/>
            <person name="Tomita M."/>
            <person name="Numata K."/>
            <person name="Arakawa K."/>
        </authorList>
    </citation>
    <scope>NUCLEOTIDE SEQUENCE [LARGE SCALE GENOMIC DNA]</scope>
</reference>
<proteinExistence type="predicted"/>